<evidence type="ECO:0000313" key="2">
    <source>
        <dbReference type="EMBL" id="KRG78269.1"/>
    </source>
</evidence>
<feature type="transmembrane region" description="Helical" evidence="1">
    <location>
        <begin position="67"/>
        <end position="87"/>
    </location>
</feature>
<dbReference type="RefSeq" id="WP_057637065.1">
    <property type="nucleotide sequence ID" value="NZ_LDJM01000011.1"/>
</dbReference>
<keyword evidence="1" id="KW-0812">Transmembrane</keyword>
<keyword evidence="3" id="KW-1185">Reference proteome</keyword>
<dbReference type="STRING" id="336566.ABB30_04210"/>
<evidence type="ECO:0000313" key="3">
    <source>
        <dbReference type="Proteomes" id="UP000050956"/>
    </source>
</evidence>
<name>A0A0R0D7L0_9GAMM</name>
<dbReference type="EMBL" id="LDJM01000011">
    <property type="protein sequence ID" value="KRG78269.1"/>
    <property type="molecule type" value="Genomic_DNA"/>
</dbReference>
<evidence type="ECO:0000256" key="1">
    <source>
        <dbReference type="SAM" id="Phobius"/>
    </source>
</evidence>
<gene>
    <name evidence="2" type="ORF">ABB30_04210</name>
</gene>
<comment type="caution">
    <text evidence="2">The sequence shown here is derived from an EMBL/GenBank/DDBJ whole genome shotgun (WGS) entry which is preliminary data.</text>
</comment>
<feature type="transmembrane region" description="Helical" evidence="1">
    <location>
        <begin position="145"/>
        <end position="165"/>
    </location>
</feature>
<dbReference type="PATRIC" id="fig|336566.3.peg.180"/>
<keyword evidence="1" id="KW-0472">Membrane</keyword>
<sequence>MSEHEWDALGQQWQQQAQPAADDVRTLEAALHHYRQTYRRGLYGDGFGLLVVAGLLVWTLLAKPGHAVIQAGLTLVLLLWQGGLWWLRRHWGLDHACNGLRQMLLADLRLARYRLLYHALGLPLGALMLAWAWPQLPPLAGTAQARTMLVAVALGSVGYALWAGWQAWRRISRMRVQLQRLDDGEG</sequence>
<dbReference type="AlphaFoldDB" id="A0A0R0D7L0"/>
<protein>
    <recommendedName>
        <fullName evidence="4">Transmembrane protein</fullName>
    </recommendedName>
</protein>
<proteinExistence type="predicted"/>
<keyword evidence="1" id="KW-1133">Transmembrane helix</keyword>
<accession>A0A0R0D7L0</accession>
<evidence type="ECO:0008006" key="4">
    <source>
        <dbReference type="Google" id="ProtNLM"/>
    </source>
</evidence>
<reference evidence="2 3" key="1">
    <citation type="submission" date="2015-05" db="EMBL/GenBank/DDBJ databases">
        <title>Genome sequencing and analysis of members of genus Stenotrophomonas.</title>
        <authorList>
            <person name="Patil P.P."/>
            <person name="Midha S."/>
            <person name="Patil P.B."/>
        </authorList>
    </citation>
    <scope>NUCLEOTIDE SEQUENCE [LARGE SCALE GENOMIC DNA]</scope>
    <source>
        <strain evidence="2 3">DSM 24757</strain>
    </source>
</reference>
<organism evidence="2 3">
    <name type="scientific">Stenotrophomonas ginsengisoli</name>
    <dbReference type="NCBI Taxonomy" id="336566"/>
    <lineage>
        <taxon>Bacteria</taxon>
        <taxon>Pseudomonadati</taxon>
        <taxon>Pseudomonadota</taxon>
        <taxon>Gammaproteobacteria</taxon>
        <taxon>Lysobacterales</taxon>
        <taxon>Lysobacteraceae</taxon>
        <taxon>Stenotrophomonas</taxon>
    </lineage>
</organism>
<dbReference type="Proteomes" id="UP000050956">
    <property type="component" value="Unassembled WGS sequence"/>
</dbReference>
<feature type="transmembrane region" description="Helical" evidence="1">
    <location>
        <begin position="42"/>
        <end position="61"/>
    </location>
</feature>
<feature type="transmembrane region" description="Helical" evidence="1">
    <location>
        <begin position="115"/>
        <end position="133"/>
    </location>
</feature>